<evidence type="ECO:0000256" key="1">
    <source>
        <dbReference type="SAM" id="MobiDB-lite"/>
    </source>
</evidence>
<dbReference type="RefSeq" id="WP_046281718.1">
    <property type="nucleotide sequence ID" value="NZ_LATL02000061.1"/>
</dbReference>
<evidence type="ECO:0000313" key="3">
    <source>
        <dbReference type="EMBL" id="KKD35122.1"/>
    </source>
</evidence>
<name>A0A0F5Y935_9CYAN</name>
<dbReference type="AlphaFoldDB" id="A0A0F5Y935"/>
<reference evidence="3 4" key="1">
    <citation type="submission" date="2015-06" db="EMBL/GenBank/DDBJ databases">
        <title>Draft genome assembly of filamentous brackish cyanobacterium Limnoraphis robusta strain CS-951.</title>
        <authorList>
            <person name="Willis A."/>
            <person name="Parks M."/>
            <person name="Burford M.A."/>
        </authorList>
    </citation>
    <scope>NUCLEOTIDE SEQUENCE [LARGE SCALE GENOMIC DNA]</scope>
    <source>
        <strain evidence="3 4">CS-951</strain>
    </source>
</reference>
<protein>
    <submittedName>
        <fullName evidence="3">Transporter</fullName>
    </submittedName>
</protein>
<comment type="caution">
    <text evidence="3">The sequence shown here is derived from an EMBL/GenBank/DDBJ whole genome shotgun (WGS) entry which is preliminary data.</text>
</comment>
<accession>A0A0F5Y935</accession>
<evidence type="ECO:0000259" key="2">
    <source>
        <dbReference type="PROSITE" id="PS50914"/>
    </source>
</evidence>
<dbReference type="PROSITE" id="PS51257">
    <property type="entry name" value="PROKAR_LIPOPROTEIN"/>
    <property type="match status" value="1"/>
</dbReference>
<dbReference type="Proteomes" id="UP000033607">
    <property type="component" value="Unassembled WGS sequence"/>
</dbReference>
<proteinExistence type="predicted"/>
<feature type="compositionally biased region" description="Basic and acidic residues" evidence="1">
    <location>
        <begin position="45"/>
        <end position="54"/>
    </location>
</feature>
<dbReference type="InterPro" id="IPR007055">
    <property type="entry name" value="BON_dom"/>
</dbReference>
<dbReference type="OrthoDB" id="456897at2"/>
<feature type="region of interest" description="Disordered" evidence="1">
    <location>
        <begin position="45"/>
        <end position="86"/>
    </location>
</feature>
<dbReference type="PROSITE" id="PS50914">
    <property type="entry name" value="BON"/>
    <property type="match status" value="1"/>
</dbReference>
<organism evidence="3 4">
    <name type="scientific">Limnoraphis robusta CS-951</name>
    <dbReference type="NCBI Taxonomy" id="1637645"/>
    <lineage>
        <taxon>Bacteria</taxon>
        <taxon>Bacillati</taxon>
        <taxon>Cyanobacteriota</taxon>
        <taxon>Cyanophyceae</taxon>
        <taxon>Oscillatoriophycideae</taxon>
        <taxon>Oscillatoriales</taxon>
        <taxon>Sirenicapillariaceae</taxon>
        <taxon>Limnoraphis</taxon>
    </lineage>
</organism>
<dbReference type="Pfam" id="PF04972">
    <property type="entry name" value="BON"/>
    <property type="match status" value="1"/>
</dbReference>
<evidence type="ECO:0000313" key="4">
    <source>
        <dbReference type="Proteomes" id="UP000033607"/>
    </source>
</evidence>
<sequence length="151" mass="16482">MKKLTSLMIGSLVLLGAAGCDVARTSADAPTSIDGEVKNPRMIEETKQDADKNIRQAQLNSDIRAREERNNWSGDRQERSDSDLESEVRAKLEANIQGSKLTVQAEDGAVIIAGTVPSQREYETIEPLSKEILGVDSVDISRVEVVEPTES</sequence>
<gene>
    <name evidence="3" type="ORF">WN50_27060</name>
</gene>
<dbReference type="EMBL" id="LATL02000061">
    <property type="protein sequence ID" value="KKD35122.1"/>
    <property type="molecule type" value="Genomic_DNA"/>
</dbReference>
<feature type="domain" description="BON" evidence="2">
    <location>
        <begin position="80"/>
        <end position="147"/>
    </location>
</feature>
<feature type="compositionally biased region" description="Basic and acidic residues" evidence="1">
    <location>
        <begin position="63"/>
        <end position="86"/>
    </location>
</feature>